<dbReference type="GO" id="GO:0004843">
    <property type="term" value="F:cysteine-type deubiquitinase activity"/>
    <property type="evidence" value="ECO:0007669"/>
    <property type="project" value="UniProtKB-EC"/>
</dbReference>
<reference evidence="8" key="1">
    <citation type="journal article" date="2021" name="Nat. Commun.">
        <title>Genetic determinants of endophytism in the Arabidopsis root mycobiome.</title>
        <authorList>
            <person name="Mesny F."/>
            <person name="Miyauchi S."/>
            <person name="Thiergart T."/>
            <person name="Pickel B."/>
            <person name="Atanasova L."/>
            <person name="Karlsson M."/>
            <person name="Huettel B."/>
            <person name="Barry K.W."/>
            <person name="Haridas S."/>
            <person name="Chen C."/>
            <person name="Bauer D."/>
            <person name="Andreopoulos W."/>
            <person name="Pangilinan J."/>
            <person name="LaButti K."/>
            <person name="Riley R."/>
            <person name="Lipzen A."/>
            <person name="Clum A."/>
            <person name="Drula E."/>
            <person name="Henrissat B."/>
            <person name="Kohler A."/>
            <person name="Grigoriev I.V."/>
            <person name="Martin F.M."/>
            <person name="Hacquard S."/>
        </authorList>
    </citation>
    <scope>NUCLEOTIDE SEQUENCE</scope>
    <source>
        <strain evidence="8">MPI-CAGE-AT-0023</strain>
    </source>
</reference>
<sequence>MRGLPISNQPEKIRTAVYHYITRWKLKKADTKLVETSLFFDGAAIGRILLLRGLFAGGILAFALGQKRWRVNYGIDPHRETGTKLAVPFRAKDSPTPRSEFSHPDVVITLTCLSYYYGGLDEEALFSAFSILTKSDNARVEYHEWTRTAPDLPLSFRTLEGVNLRDRAQFKKEIYPRLCFSKSAIDYYLSHLVFSKEAKEFPHKLSASGWDLAKIKDNPTTGFSGTNDSRYVLPTDIMQLDLPEQKHTNALVLSHLLQSQNGVALVPQEAKGTPFNSRMLLDMISGMNTQTRVILDVGAQVIDLTNLEFAKQWLARYQHDDNTLAVVCFNEDDEIIVLDRSGKVEELETSPFAEHMDRCLVFLDESHTRGTDLKLPPNYRAVVTLGAGLTKDRLVQGMWKQDPARILLILLQLVCECGNSGKDKA</sequence>
<accession>A0A9P9JR91</accession>
<dbReference type="GeneID" id="70230733"/>
<evidence type="ECO:0000256" key="6">
    <source>
        <dbReference type="ARBA" id="ARBA00022807"/>
    </source>
</evidence>
<dbReference type="InterPro" id="IPR022105">
    <property type="entry name" value="DUF3645"/>
</dbReference>
<evidence type="ECO:0000256" key="3">
    <source>
        <dbReference type="ARBA" id="ARBA00022670"/>
    </source>
</evidence>
<dbReference type="EMBL" id="JAGMUX010000018">
    <property type="protein sequence ID" value="KAH7234028.1"/>
    <property type="molecule type" value="Genomic_DNA"/>
</dbReference>
<protein>
    <recommendedName>
        <fullName evidence="2">ubiquitinyl hydrolase 1</fullName>
        <ecNumber evidence="2">3.4.19.12</ecNumber>
    </recommendedName>
</protein>
<dbReference type="PANTHER" id="PTHR13367">
    <property type="entry name" value="UBIQUITIN THIOESTERASE"/>
    <property type="match status" value="1"/>
</dbReference>
<comment type="caution">
    <text evidence="8">The sequence shown here is derived from an EMBL/GenBank/DDBJ whole genome shotgun (WGS) entry which is preliminary data.</text>
</comment>
<name>A0A9P9JR91_FUSRE</name>
<keyword evidence="4" id="KW-0833">Ubl conjugation pathway</keyword>
<dbReference type="RefSeq" id="XP_046044373.1">
    <property type="nucleotide sequence ID" value="XM_046200779.1"/>
</dbReference>
<comment type="catalytic activity">
    <reaction evidence="1">
        <text>Thiol-dependent hydrolysis of ester, thioester, amide, peptide and isopeptide bonds formed by the C-terminal Gly of ubiquitin (a 76-residue protein attached to proteins as an intracellular targeting signal).</text>
        <dbReference type="EC" id="3.4.19.12"/>
    </reaction>
</comment>
<keyword evidence="3" id="KW-0645">Protease</keyword>
<dbReference type="Pfam" id="PF12359">
    <property type="entry name" value="DUF3645"/>
    <property type="match status" value="1"/>
</dbReference>
<evidence type="ECO:0000256" key="2">
    <source>
        <dbReference type="ARBA" id="ARBA00012759"/>
    </source>
</evidence>
<dbReference type="OrthoDB" id="3182339at2759"/>
<dbReference type="InterPro" id="IPR051346">
    <property type="entry name" value="OTU_Deubiquitinase"/>
</dbReference>
<evidence type="ECO:0000256" key="5">
    <source>
        <dbReference type="ARBA" id="ARBA00022801"/>
    </source>
</evidence>
<evidence type="ECO:0000313" key="8">
    <source>
        <dbReference type="EMBL" id="KAH7234028.1"/>
    </source>
</evidence>
<proteinExistence type="predicted"/>
<evidence type="ECO:0000259" key="7">
    <source>
        <dbReference type="Pfam" id="PF12359"/>
    </source>
</evidence>
<keyword evidence="6" id="KW-0788">Thiol protease</keyword>
<dbReference type="GO" id="GO:0006508">
    <property type="term" value="P:proteolysis"/>
    <property type="evidence" value="ECO:0007669"/>
    <property type="project" value="UniProtKB-KW"/>
</dbReference>
<feature type="domain" description="DUF3645" evidence="7">
    <location>
        <begin position="76"/>
        <end position="111"/>
    </location>
</feature>
<dbReference type="AlphaFoldDB" id="A0A9P9JR91"/>
<evidence type="ECO:0000256" key="1">
    <source>
        <dbReference type="ARBA" id="ARBA00000707"/>
    </source>
</evidence>
<dbReference type="Proteomes" id="UP000720189">
    <property type="component" value="Unassembled WGS sequence"/>
</dbReference>
<evidence type="ECO:0000256" key="4">
    <source>
        <dbReference type="ARBA" id="ARBA00022786"/>
    </source>
</evidence>
<organism evidence="8 9">
    <name type="scientific">Fusarium redolens</name>
    <dbReference type="NCBI Taxonomy" id="48865"/>
    <lineage>
        <taxon>Eukaryota</taxon>
        <taxon>Fungi</taxon>
        <taxon>Dikarya</taxon>
        <taxon>Ascomycota</taxon>
        <taxon>Pezizomycotina</taxon>
        <taxon>Sordariomycetes</taxon>
        <taxon>Hypocreomycetidae</taxon>
        <taxon>Hypocreales</taxon>
        <taxon>Nectriaceae</taxon>
        <taxon>Fusarium</taxon>
        <taxon>Fusarium redolens species complex</taxon>
    </lineage>
</organism>
<keyword evidence="5" id="KW-0378">Hydrolase</keyword>
<keyword evidence="9" id="KW-1185">Reference proteome</keyword>
<gene>
    <name evidence="8" type="ORF">BKA55DRAFT_710388</name>
</gene>
<evidence type="ECO:0000313" key="9">
    <source>
        <dbReference type="Proteomes" id="UP000720189"/>
    </source>
</evidence>
<dbReference type="PANTHER" id="PTHR13367:SF34">
    <property type="match status" value="1"/>
</dbReference>
<dbReference type="EC" id="3.4.19.12" evidence="2"/>